<feature type="compositionally biased region" description="Polar residues" evidence="1">
    <location>
        <begin position="117"/>
        <end position="133"/>
    </location>
</feature>
<name>A0AAV6FMM2_9TELE</name>
<dbReference type="Proteomes" id="UP000823561">
    <property type="component" value="Chromosome 21"/>
</dbReference>
<keyword evidence="4" id="KW-1185">Reference proteome</keyword>
<feature type="compositionally biased region" description="Basic residues" evidence="1">
    <location>
        <begin position="813"/>
        <end position="823"/>
    </location>
</feature>
<evidence type="ECO:0000313" key="3">
    <source>
        <dbReference type="EMBL" id="KAG5264138.1"/>
    </source>
</evidence>
<feature type="compositionally biased region" description="Basic and acidic residues" evidence="1">
    <location>
        <begin position="1130"/>
        <end position="1149"/>
    </location>
</feature>
<organism evidence="3 4">
    <name type="scientific">Alosa alosa</name>
    <name type="common">allis shad</name>
    <dbReference type="NCBI Taxonomy" id="278164"/>
    <lineage>
        <taxon>Eukaryota</taxon>
        <taxon>Metazoa</taxon>
        <taxon>Chordata</taxon>
        <taxon>Craniata</taxon>
        <taxon>Vertebrata</taxon>
        <taxon>Euteleostomi</taxon>
        <taxon>Actinopterygii</taxon>
        <taxon>Neopterygii</taxon>
        <taxon>Teleostei</taxon>
        <taxon>Clupei</taxon>
        <taxon>Clupeiformes</taxon>
        <taxon>Clupeoidei</taxon>
        <taxon>Clupeidae</taxon>
        <taxon>Alosa</taxon>
    </lineage>
</organism>
<gene>
    <name evidence="3" type="ORF">AALO_G00272560</name>
</gene>
<feature type="compositionally biased region" description="Basic residues" evidence="1">
    <location>
        <begin position="741"/>
        <end position="750"/>
    </location>
</feature>
<feature type="region of interest" description="Disordered" evidence="1">
    <location>
        <begin position="712"/>
        <end position="872"/>
    </location>
</feature>
<accession>A0AAV6FMM2</accession>
<evidence type="ECO:0000256" key="1">
    <source>
        <dbReference type="SAM" id="MobiDB-lite"/>
    </source>
</evidence>
<reference evidence="3" key="1">
    <citation type="submission" date="2020-10" db="EMBL/GenBank/DDBJ databases">
        <title>Chromosome-scale genome assembly of the Allis shad, Alosa alosa.</title>
        <authorList>
            <person name="Margot Z."/>
            <person name="Christophe K."/>
            <person name="Cabau C."/>
            <person name="Louis A."/>
            <person name="Berthelot C."/>
            <person name="Parey E."/>
            <person name="Roest Crollius H."/>
            <person name="Montfort J."/>
            <person name="Robinson-Rechavi M."/>
            <person name="Bucao C."/>
            <person name="Bouchez O."/>
            <person name="Gislard M."/>
            <person name="Lluch J."/>
            <person name="Milhes M."/>
            <person name="Lampietro C."/>
            <person name="Lopez Roques C."/>
            <person name="Donnadieu C."/>
            <person name="Braasch I."/>
            <person name="Desvignes T."/>
            <person name="Postlethwait J."/>
            <person name="Bobe J."/>
            <person name="Guiguen Y."/>
        </authorList>
    </citation>
    <scope>NUCLEOTIDE SEQUENCE</scope>
    <source>
        <strain evidence="3">M-15738</strain>
        <tissue evidence="3">Blood</tissue>
    </source>
</reference>
<feature type="compositionally biased region" description="Basic residues" evidence="1">
    <location>
        <begin position="789"/>
        <end position="799"/>
    </location>
</feature>
<dbReference type="EMBL" id="JADWDJ010000021">
    <property type="protein sequence ID" value="KAG5264138.1"/>
    <property type="molecule type" value="Genomic_DNA"/>
</dbReference>
<feature type="compositionally biased region" description="Low complexity" evidence="1">
    <location>
        <begin position="1089"/>
        <end position="1105"/>
    </location>
</feature>
<comment type="caution">
    <text evidence="3">The sequence shown here is derived from an EMBL/GenBank/DDBJ whole genome shotgun (WGS) entry which is preliminary data.</text>
</comment>
<protein>
    <recommendedName>
        <fullName evidence="2">MINDY deubiquitinase domain-containing protein</fullName>
    </recommendedName>
</protein>
<dbReference type="GO" id="GO:0004843">
    <property type="term" value="F:cysteine-type deubiquitinase activity"/>
    <property type="evidence" value="ECO:0007669"/>
    <property type="project" value="InterPro"/>
</dbReference>
<feature type="region of interest" description="Disordered" evidence="1">
    <location>
        <begin position="1"/>
        <end position="142"/>
    </location>
</feature>
<evidence type="ECO:0000313" key="4">
    <source>
        <dbReference type="Proteomes" id="UP000823561"/>
    </source>
</evidence>
<dbReference type="Pfam" id="PF04424">
    <property type="entry name" value="MINDY_DUB"/>
    <property type="match status" value="1"/>
</dbReference>
<sequence length="1149" mass="128967">MTRQPWGSRRAMQNRDTKRKAQKRTTKVRNNSASELVPELQRTESVFLTKEMLGIPRDSLPSSEDSGSEDDYVPDSNSSSSEEPSDEEPAKKVRPKVSSAKSSDEEPAKKVRPKVSSAKSSDGTTATTSFSATDNEKSSSESVVVMNVKKKSDGSRAYSKRHFCLFCSKPYAKMARHLEHVHKNEAEVAAAVRFPKNSKSRRIHLDLLRKKGNRAHNIDVIREGSGVIVPCKQTSDSNINPKDFLHCLSCQGLFKRRFLWKHMKRCTLARQCGVLKPGKNRIQSLCANAQPVPVGVSAKLWKLLSEMSQDDVTHAAKNDVCIVKMGEQMFNKIGHDPSKHEYIRQKMREVGRLLLAGTQESPMKTMEDFILPSNFPHVVNAVKDVAGFDSNSNSFKIPSLALKLGHSLQKIASIIECNAMISGKKKIVENAQHFKQIYRTCWNENVSSSALKTLSEAKWNTPQLLPFTEDVKKMHMYMDQKQKEAYQQLTNEESSRNWVDLAEVTLAQLILFNRRREGEVSKMRLTAFTETDVPLHADVAEALTALEKKLCEHFKRIEIRGKRDRKVPLLLTPAMQASMELLVKTRASCEVLENNIYFFARPRQETFIRGYKCIHQFAKECQAKYPERLSSTKLRKHVSTLSKVLNLKDTEMDQLADFLGHNIAVHRKFYRLPEGTLQLAKVSKVLMAMERGCLMDYKGKNLDEIEIDPNETIPEESDHSESELTDEELSPPSTSYLPSAAKKRTSKKKQCMQSEDESEDPGSAAKKRTSKKKQCMQSEDESEDPGSAAKKRTSKKKHCMQSEDESEDPGSAAKKRTSKKKHCMQSQDESEDPGSATKKRTSKMKSQSKCDEMNSDVPDAASKTSCRKRRPWSQEEIRAVEKTLMKFITTGRTPGKADCVSCINSAPEALKFRLVAEQFLNSTATQLTYHGLCELTSSVQEGELCVFFRNNHFSTMTKFKGQLYLLVTDQGFLTEEKVVWESLHNVDGDGNFCDSEFRLRPPSDPETVYHGQQDQIDQDYLMALSLQQEQQGEELQWDQFPEGLSDLELAKKLQEEEDRRASQYYQEQEQAQQQAQVEQQAAGGDIAHRGAPAGAAAVAAASGPSGASGDGGAAGASGARRSPGKQPSAGDRKARKEPKDKDKDKCVLL</sequence>
<dbReference type="PANTHER" id="PTHR33480">
    <property type="entry name" value="SET DOMAIN-CONTAINING PROTEIN-RELATED"/>
    <property type="match status" value="1"/>
</dbReference>
<feature type="compositionally biased region" description="Basic residues" evidence="1">
    <location>
        <begin position="17"/>
        <end position="27"/>
    </location>
</feature>
<feature type="compositionally biased region" description="Gly residues" evidence="1">
    <location>
        <begin position="1106"/>
        <end position="1115"/>
    </location>
</feature>
<proteinExistence type="predicted"/>
<dbReference type="AlphaFoldDB" id="A0AAV6FMM2"/>
<evidence type="ECO:0000259" key="2">
    <source>
        <dbReference type="Pfam" id="PF04424"/>
    </source>
</evidence>
<dbReference type="InterPro" id="IPR033979">
    <property type="entry name" value="MINDY_domain"/>
</dbReference>
<feature type="domain" description="MINDY deubiquitinase" evidence="2">
    <location>
        <begin position="904"/>
        <end position="997"/>
    </location>
</feature>
<dbReference type="PANTHER" id="PTHR33480:SF5">
    <property type="entry name" value="SI:DKEY-51D8.9"/>
    <property type="match status" value="1"/>
</dbReference>
<feature type="compositionally biased region" description="Basic residues" evidence="1">
    <location>
        <begin position="765"/>
        <end position="774"/>
    </location>
</feature>
<dbReference type="GO" id="GO:1990380">
    <property type="term" value="F:K48-linked deubiquitinase activity"/>
    <property type="evidence" value="ECO:0007669"/>
    <property type="project" value="InterPro"/>
</dbReference>
<feature type="region of interest" description="Disordered" evidence="1">
    <location>
        <begin position="1078"/>
        <end position="1149"/>
    </location>
</feature>